<comment type="caution">
    <text evidence="2">The sequence shown here is derived from an EMBL/GenBank/DDBJ whole genome shotgun (WGS) entry which is preliminary data.</text>
</comment>
<dbReference type="SUPFAM" id="SSF51206">
    <property type="entry name" value="cAMP-binding domain-like"/>
    <property type="match status" value="1"/>
</dbReference>
<dbReference type="Pfam" id="PF00027">
    <property type="entry name" value="cNMP_binding"/>
    <property type="match status" value="1"/>
</dbReference>
<name>A0ABT3XZZ6_9FLAO</name>
<organism evidence="2 3">
    <name type="scientific">Chryseobacterium luquanense</name>
    <dbReference type="NCBI Taxonomy" id="2983766"/>
    <lineage>
        <taxon>Bacteria</taxon>
        <taxon>Pseudomonadati</taxon>
        <taxon>Bacteroidota</taxon>
        <taxon>Flavobacteriia</taxon>
        <taxon>Flavobacteriales</taxon>
        <taxon>Weeksellaceae</taxon>
        <taxon>Chryseobacterium group</taxon>
        <taxon>Chryseobacterium</taxon>
    </lineage>
</organism>
<dbReference type="PROSITE" id="PS50042">
    <property type="entry name" value="CNMP_BINDING_3"/>
    <property type="match status" value="1"/>
</dbReference>
<dbReference type="InterPro" id="IPR000595">
    <property type="entry name" value="cNMP-bd_dom"/>
</dbReference>
<proteinExistence type="predicted"/>
<dbReference type="Gene3D" id="2.60.120.10">
    <property type="entry name" value="Jelly Rolls"/>
    <property type="match status" value="1"/>
</dbReference>
<evidence type="ECO:0000313" key="2">
    <source>
        <dbReference type="EMBL" id="MCX8531435.1"/>
    </source>
</evidence>
<feature type="domain" description="Cyclic nucleotide-binding" evidence="1">
    <location>
        <begin position="8"/>
        <end position="111"/>
    </location>
</feature>
<dbReference type="CDD" id="cd00038">
    <property type="entry name" value="CAP_ED"/>
    <property type="match status" value="1"/>
</dbReference>
<dbReference type="InterPro" id="IPR018490">
    <property type="entry name" value="cNMP-bd_dom_sf"/>
</dbReference>
<reference evidence="2" key="1">
    <citation type="submission" date="2022-10" db="EMBL/GenBank/DDBJ databases">
        <title>Chryseobacterium sp. nov., a novel bacterial species.</title>
        <authorList>
            <person name="Cao Y."/>
        </authorList>
    </citation>
    <scope>NUCLEOTIDE SEQUENCE</scope>
    <source>
        <strain evidence="2">KC 927</strain>
    </source>
</reference>
<evidence type="ECO:0000259" key="1">
    <source>
        <dbReference type="PROSITE" id="PS50042"/>
    </source>
</evidence>
<keyword evidence="3" id="KW-1185">Reference proteome</keyword>
<dbReference type="InterPro" id="IPR014710">
    <property type="entry name" value="RmlC-like_jellyroll"/>
</dbReference>
<dbReference type="Proteomes" id="UP001070176">
    <property type="component" value="Unassembled WGS sequence"/>
</dbReference>
<evidence type="ECO:0000313" key="3">
    <source>
        <dbReference type="Proteomes" id="UP001070176"/>
    </source>
</evidence>
<accession>A0ABT3XZZ6</accession>
<sequence length="188" mass="22191">MIEEYFRSFNIFKEEEIKDFVQLFEVRKLVKNDFFANEGEKCNEVAFIKSGIFRSYYTTSEGNDMTYCFRFPNDMLASYSSFITGNPSLETLQAISSAELLVIGKDTIDKLTTNNYNWTIFLKIIAEQNYIELEKRIFQLQKETAIQRYTALVENQPAFIQQIPLQYLASYLNITQRHLSRIRKEITF</sequence>
<protein>
    <submittedName>
        <fullName evidence="2">Crp/Fnr family transcriptional regulator</fullName>
    </submittedName>
</protein>
<gene>
    <name evidence="2" type="ORF">OEA66_03590</name>
</gene>
<dbReference type="EMBL" id="JAOVZV010000002">
    <property type="protein sequence ID" value="MCX8531435.1"/>
    <property type="molecule type" value="Genomic_DNA"/>
</dbReference>